<sequence>MTEFVQKARGKGWAWVVNCVRRLSLEATRKGIETTVEVNDRIGTGMGEQSWRRWQKQRARDGRIPREQAMSGGEKETANWWHGSWG</sequence>
<dbReference type="AlphaFoldDB" id="A0A218WI37"/>
<evidence type="ECO:0000313" key="3">
    <source>
        <dbReference type="EMBL" id="PKI72096.1"/>
    </source>
</evidence>
<dbReference type="EMBL" id="PGOL01000340">
    <property type="protein sequence ID" value="PKI72096.1"/>
    <property type="molecule type" value="Genomic_DNA"/>
</dbReference>
<protein>
    <submittedName>
        <fullName evidence="2">Uncharacterized protein</fullName>
    </submittedName>
</protein>
<dbReference type="Proteomes" id="UP000233551">
    <property type="component" value="Unassembled WGS sequence"/>
</dbReference>
<reference evidence="2" key="2">
    <citation type="submission" date="2017-06" db="EMBL/GenBank/DDBJ databases">
        <title>The pomegranate genome and the genomics of punicalagin biosynthesis.</title>
        <authorList>
            <person name="Xu C."/>
        </authorList>
    </citation>
    <scope>NUCLEOTIDE SEQUENCE [LARGE SCALE GENOMIC DNA]</scope>
    <source>
        <tissue evidence="2">Fresh leaf</tissue>
    </source>
</reference>
<reference evidence="3 5" key="3">
    <citation type="submission" date="2017-11" db="EMBL/GenBank/DDBJ databases">
        <title>De-novo sequencing of pomegranate (Punica granatum L.) genome.</title>
        <authorList>
            <person name="Akparov Z."/>
            <person name="Amiraslanov A."/>
            <person name="Hajiyeva S."/>
            <person name="Abbasov M."/>
            <person name="Kaur K."/>
            <person name="Hamwieh A."/>
            <person name="Solovyev V."/>
            <person name="Salamov A."/>
            <person name="Braich B."/>
            <person name="Kosarev P."/>
            <person name="Mahmoud A."/>
            <person name="Hajiyev E."/>
            <person name="Babayeva S."/>
            <person name="Izzatullayeva V."/>
            <person name="Mammadov A."/>
            <person name="Mammadov A."/>
            <person name="Sharifova S."/>
            <person name="Ojaghi J."/>
            <person name="Eynullazada K."/>
            <person name="Bayramov B."/>
            <person name="Abdulazimova A."/>
            <person name="Shahmuradov I."/>
        </authorList>
    </citation>
    <scope>NUCLEOTIDE SEQUENCE [LARGE SCALE GENOMIC DNA]</scope>
    <source>
        <strain evidence="3">AG2017</strain>
        <strain evidence="5">cv. AG2017</strain>
        <tissue evidence="3">Leaf</tissue>
    </source>
</reference>
<evidence type="ECO:0000313" key="4">
    <source>
        <dbReference type="Proteomes" id="UP000197138"/>
    </source>
</evidence>
<evidence type="ECO:0000256" key="1">
    <source>
        <dbReference type="SAM" id="MobiDB-lite"/>
    </source>
</evidence>
<feature type="region of interest" description="Disordered" evidence="1">
    <location>
        <begin position="47"/>
        <end position="86"/>
    </location>
</feature>
<organism evidence="2 4">
    <name type="scientific">Punica granatum</name>
    <name type="common">Pomegranate</name>
    <dbReference type="NCBI Taxonomy" id="22663"/>
    <lineage>
        <taxon>Eukaryota</taxon>
        <taxon>Viridiplantae</taxon>
        <taxon>Streptophyta</taxon>
        <taxon>Embryophyta</taxon>
        <taxon>Tracheophyta</taxon>
        <taxon>Spermatophyta</taxon>
        <taxon>Magnoliopsida</taxon>
        <taxon>eudicotyledons</taxon>
        <taxon>Gunneridae</taxon>
        <taxon>Pentapetalae</taxon>
        <taxon>rosids</taxon>
        <taxon>malvids</taxon>
        <taxon>Myrtales</taxon>
        <taxon>Lythraceae</taxon>
        <taxon>Punica</taxon>
    </lineage>
</organism>
<evidence type="ECO:0000313" key="5">
    <source>
        <dbReference type="Proteomes" id="UP000233551"/>
    </source>
</evidence>
<accession>A0A218WI37</accession>
<comment type="caution">
    <text evidence="2">The sequence shown here is derived from an EMBL/GenBank/DDBJ whole genome shotgun (WGS) entry which is preliminary data.</text>
</comment>
<name>A0A218WI37_PUNGR</name>
<dbReference type="EMBL" id="MTKT01004281">
    <property type="protein sequence ID" value="OWM72494.1"/>
    <property type="molecule type" value="Genomic_DNA"/>
</dbReference>
<evidence type="ECO:0000313" key="2">
    <source>
        <dbReference type="EMBL" id="OWM72494.1"/>
    </source>
</evidence>
<proteinExistence type="predicted"/>
<gene>
    <name evidence="2" type="ORF">CDL15_Pgr013849</name>
    <name evidence="3" type="ORF">CRG98_007483</name>
</gene>
<dbReference type="Proteomes" id="UP000197138">
    <property type="component" value="Unassembled WGS sequence"/>
</dbReference>
<keyword evidence="5" id="KW-1185">Reference proteome</keyword>
<reference evidence="4" key="1">
    <citation type="journal article" date="2017" name="Plant J.">
        <title>The pomegranate (Punica granatum L.) genome and the genomics of punicalagin biosynthesis.</title>
        <authorList>
            <person name="Qin G."/>
            <person name="Xu C."/>
            <person name="Ming R."/>
            <person name="Tang H."/>
            <person name="Guyot R."/>
            <person name="Kramer E.M."/>
            <person name="Hu Y."/>
            <person name="Yi X."/>
            <person name="Qi Y."/>
            <person name="Xu X."/>
            <person name="Gao Z."/>
            <person name="Pan H."/>
            <person name="Jian J."/>
            <person name="Tian Y."/>
            <person name="Yue Z."/>
            <person name="Xu Y."/>
        </authorList>
    </citation>
    <scope>NUCLEOTIDE SEQUENCE [LARGE SCALE GENOMIC DNA]</scope>
    <source>
        <strain evidence="4">cv. Dabenzi</strain>
    </source>
</reference>